<reference evidence="1" key="2">
    <citation type="submission" date="2021-08" db="EMBL/GenBank/DDBJ databases">
        <authorList>
            <person name="Gostincar C."/>
            <person name="Sun X."/>
            <person name="Song Z."/>
            <person name="Gunde-Cimerman N."/>
        </authorList>
    </citation>
    <scope>NUCLEOTIDE SEQUENCE</scope>
    <source>
        <strain evidence="1">EXF-9298</strain>
    </source>
</reference>
<protein>
    <submittedName>
        <fullName evidence="1">Uncharacterized protein</fullName>
    </submittedName>
</protein>
<sequence>MDEDGLGTLAVLPREVRDIISSYVVASLKLSGSCYGGQYDNHEIPLRSFIHISKQLRREFLESFLRDDDFVDSNYQNIVIRDFLHDMSPLVDIAPHARAIGVAIRSRLFAQYDERRVNYSISQSQYSDESSYVFKGVHKLRSYHHLYDIPWDKLHITITYPLPCTDLTPARTRRFDSVDMFILGITYKHDRRIRIHPNSKSRSLSALEDECARMLLGIHKRLSIHLEEVRAAKQHGSEDNALIARQMRSRKYCKKIIPALVSAMHGYHERMIDQVMQVWQEAEEFDEYCLGDFFALAEAW</sequence>
<evidence type="ECO:0000313" key="1">
    <source>
        <dbReference type="EMBL" id="KAG9980302.1"/>
    </source>
</evidence>
<evidence type="ECO:0000313" key="2">
    <source>
        <dbReference type="Proteomes" id="UP000729357"/>
    </source>
</evidence>
<keyword evidence="2" id="KW-1185">Reference proteome</keyword>
<accession>A0A9P8JV40</accession>
<comment type="caution">
    <text evidence="1">The sequence shown here is derived from an EMBL/GenBank/DDBJ whole genome shotgun (WGS) entry which is preliminary data.</text>
</comment>
<dbReference type="Proteomes" id="UP000729357">
    <property type="component" value="Unassembled WGS sequence"/>
</dbReference>
<gene>
    <name evidence="1" type="ORF">KCU98_g8241</name>
</gene>
<reference evidence="1" key="1">
    <citation type="journal article" date="2021" name="J Fungi (Basel)">
        <title>Virulence traits and population genomics of the black yeast Aureobasidium melanogenum.</title>
        <authorList>
            <person name="Cernosa A."/>
            <person name="Sun X."/>
            <person name="Gostincar C."/>
            <person name="Fang C."/>
            <person name="Gunde-Cimerman N."/>
            <person name="Song Z."/>
        </authorList>
    </citation>
    <scope>NUCLEOTIDE SEQUENCE</scope>
    <source>
        <strain evidence="1">EXF-9298</strain>
    </source>
</reference>
<organism evidence="1 2">
    <name type="scientific">Aureobasidium melanogenum</name>
    <name type="common">Aureobasidium pullulans var. melanogenum</name>
    <dbReference type="NCBI Taxonomy" id="46634"/>
    <lineage>
        <taxon>Eukaryota</taxon>
        <taxon>Fungi</taxon>
        <taxon>Dikarya</taxon>
        <taxon>Ascomycota</taxon>
        <taxon>Pezizomycotina</taxon>
        <taxon>Dothideomycetes</taxon>
        <taxon>Dothideomycetidae</taxon>
        <taxon>Dothideales</taxon>
        <taxon>Saccotheciaceae</taxon>
        <taxon>Aureobasidium</taxon>
    </lineage>
</organism>
<proteinExistence type="predicted"/>
<dbReference type="EMBL" id="JAHFXS010001008">
    <property type="protein sequence ID" value="KAG9980302.1"/>
    <property type="molecule type" value="Genomic_DNA"/>
</dbReference>
<dbReference type="AlphaFoldDB" id="A0A9P8JV40"/>
<feature type="non-terminal residue" evidence="1">
    <location>
        <position position="300"/>
    </location>
</feature>
<name>A0A9P8JV40_AURME</name>